<proteinExistence type="predicted"/>
<keyword evidence="2" id="KW-1185">Reference proteome</keyword>
<dbReference type="AlphaFoldDB" id="A0A6L9EGF3"/>
<reference evidence="1 2" key="1">
    <citation type="submission" date="2020-01" db="EMBL/GenBank/DDBJ databases">
        <title>Bacteria diversity of Porities sp.</title>
        <authorList>
            <person name="Wang G."/>
        </authorList>
    </citation>
    <scope>NUCLEOTIDE SEQUENCE [LARGE SCALE GENOMIC DNA]</scope>
    <source>
        <strain evidence="1 2">R33</strain>
    </source>
</reference>
<dbReference type="SUPFAM" id="SSF158682">
    <property type="entry name" value="TerB-like"/>
    <property type="match status" value="1"/>
</dbReference>
<comment type="caution">
    <text evidence="1">The sequence shown here is derived from an EMBL/GenBank/DDBJ whole genome shotgun (WGS) entry which is preliminary data.</text>
</comment>
<organism evidence="1 2">
    <name type="scientific">Poritiphilus flavus</name>
    <dbReference type="NCBI Taxonomy" id="2697053"/>
    <lineage>
        <taxon>Bacteria</taxon>
        <taxon>Pseudomonadati</taxon>
        <taxon>Bacteroidota</taxon>
        <taxon>Flavobacteriia</taxon>
        <taxon>Flavobacteriales</taxon>
        <taxon>Flavobacteriaceae</taxon>
        <taxon>Poritiphilus</taxon>
    </lineage>
</organism>
<name>A0A6L9EGF3_9FLAO</name>
<evidence type="ECO:0000313" key="2">
    <source>
        <dbReference type="Proteomes" id="UP000475249"/>
    </source>
</evidence>
<dbReference type="RefSeq" id="WP_161436762.1">
    <property type="nucleotide sequence ID" value="NZ_WXYO01000007.1"/>
</dbReference>
<protein>
    <submittedName>
        <fullName evidence="1">TerB family tellurite resistance protein</fullName>
    </submittedName>
</protein>
<dbReference type="Gene3D" id="1.10.3680.10">
    <property type="entry name" value="TerB-like"/>
    <property type="match status" value="1"/>
</dbReference>
<gene>
    <name evidence="1" type="ORF">GTQ38_17110</name>
</gene>
<accession>A0A6L9EGF3</accession>
<dbReference type="EMBL" id="WXYO01000007">
    <property type="protein sequence ID" value="NAS13736.1"/>
    <property type="molecule type" value="Genomic_DNA"/>
</dbReference>
<evidence type="ECO:0000313" key="1">
    <source>
        <dbReference type="EMBL" id="NAS13736.1"/>
    </source>
</evidence>
<dbReference type="CDD" id="cd07177">
    <property type="entry name" value="terB_like"/>
    <property type="match status" value="1"/>
</dbReference>
<sequence length="129" mass="14787">MSISDIYSSGEHQSNIAHFAAIVKLANADGSINKEEKAVLKRLAFKLDVSKDETKDILKHPEKYPLIPPYSLEERIERLHDLCAIIYADYEIDIEERKLIYKYALGLGFTSTRAKEELEKCVEQFKKPA</sequence>
<dbReference type="Proteomes" id="UP000475249">
    <property type="component" value="Unassembled WGS sequence"/>
</dbReference>
<dbReference type="InterPro" id="IPR029024">
    <property type="entry name" value="TerB-like"/>
</dbReference>